<dbReference type="InterPro" id="IPR008503">
    <property type="entry name" value="Asp_endopeptidase"/>
</dbReference>
<evidence type="ECO:0000313" key="3">
    <source>
        <dbReference type="EMBL" id="MCJ8502963.1"/>
    </source>
</evidence>
<dbReference type="RefSeq" id="WP_246914591.1">
    <property type="nucleotide sequence ID" value="NZ_JALJRB010000038.1"/>
</dbReference>
<comment type="caution">
    <text evidence="3">The sequence shown here is derived from an EMBL/GenBank/DDBJ whole genome shotgun (WGS) entry which is preliminary data.</text>
</comment>
<evidence type="ECO:0000259" key="2">
    <source>
        <dbReference type="Pfam" id="PF05618"/>
    </source>
</evidence>
<dbReference type="PANTHER" id="PTHR38037">
    <property type="entry name" value="ZN_PROTEASE DOMAIN-CONTAINING PROTEIN"/>
    <property type="match status" value="1"/>
</dbReference>
<feature type="transmembrane region" description="Helical" evidence="1">
    <location>
        <begin position="33"/>
        <end position="52"/>
    </location>
</feature>
<keyword evidence="1" id="KW-0812">Transmembrane</keyword>
<reference evidence="3" key="1">
    <citation type="submission" date="2022-04" db="EMBL/GenBank/DDBJ databases">
        <title>Desulfatitalea alkaliphila sp. nov., a novel anaerobic sulfate-reducing bacterium isolated from terrestrial mud volcano, Taman Peninsula, Russia.</title>
        <authorList>
            <person name="Khomyakova M.A."/>
            <person name="Merkel A.Y."/>
            <person name="Slobodkin A.I."/>
        </authorList>
    </citation>
    <scope>NUCLEOTIDE SEQUENCE</scope>
    <source>
        <strain evidence="3">M08but</strain>
    </source>
</reference>
<dbReference type="Gene3D" id="2.40.70.10">
    <property type="entry name" value="Acid Proteases"/>
    <property type="match status" value="1"/>
</dbReference>
<gene>
    <name evidence="3" type="ORF">MRX98_20475</name>
</gene>
<accession>A0AA41US58</accession>
<dbReference type="Pfam" id="PF05618">
    <property type="entry name" value="Zn_protease"/>
    <property type="match status" value="1"/>
</dbReference>
<keyword evidence="3" id="KW-0645">Protease</keyword>
<dbReference type="Proteomes" id="UP001165427">
    <property type="component" value="Unassembled WGS sequence"/>
</dbReference>
<organism evidence="3 4">
    <name type="scientific">Desulfatitalea alkaliphila</name>
    <dbReference type="NCBI Taxonomy" id="2929485"/>
    <lineage>
        <taxon>Bacteria</taxon>
        <taxon>Pseudomonadati</taxon>
        <taxon>Thermodesulfobacteriota</taxon>
        <taxon>Desulfobacteria</taxon>
        <taxon>Desulfobacterales</taxon>
        <taxon>Desulfosarcinaceae</taxon>
        <taxon>Desulfatitalea</taxon>
    </lineage>
</organism>
<evidence type="ECO:0000256" key="1">
    <source>
        <dbReference type="SAM" id="Phobius"/>
    </source>
</evidence>
<keyword evidence="3" id="KW-0378">Hydrolase</keyword>
<evidence type="ECO:0000313" key="4">
    <source>
        <dbReference type="Proteomes" id="UP001165427"/>
    </source>
</evidence>
<sequence>MHISGTLQLNGSLSAHGGKSIPQYTTVVMRRQFLLYIVAFLLCALFLLYGCFAPSALIHKEDLADIDTRLAEMDAGLHEHAEHLELLTNLLEQQAAMLEQQKRLMMLDIEQNTRSFEYLEEVIKQHQSETRRRLAFLGGSGAAESNPTNGTPAFATDKLLVGGIEKVRLTPPGRLFHARVDTGATTSSLDARDITPFERNGSPWVRFKIKDPEQDTLYELEKPVARRVRILQASSDEADRRPVVKLQIHVGPVALIEEFTLVDRTHLDYQVLIGRNILRDLMVVDVARKFVVPMPEKGLNGNSTP</sequence>
<dbReference type="EMBL" id="JALJRB010000038">
    <property type="protein sequence ID" value="MCJ8502963.1"/>
    <property type="molecule type" value="Genomic_DNA"/>
</dbReference>
<keyword evidence="1" id="KW-0472">Membrane</keyword>
<keyword evidence="1" id="KW-1133">Transmembrane helix</keyword>
<protein>
    <submittedName>
        <fullName evidence="3">ATP-dependent zinc protease</fullName>
    </submittedName>
</protein>
<dbReference type="AlphaFoldDB" id="A0AA41US58"/>
<dbReference type="SUPFAM" id="SSF50630">
    <property type="entry name" value="Acid proteases"/>
    <property type="match status" value="1"/>
</dbReference>
<dbReference type="PANTHER" id="PTHR38037:SF2">
    <property type="entry name" value="ATP-DEPENDENT ZINC PROTEASE DOMAIN-CONTAINING PROTEIN-RELATED"/>
    <property type="match status" value="1"/>
</dbReference>
<dbReference type="GO" id="GO:0008233">
    <property type="term" value="F:peptidase activity"/>
    <property type="evidence" value="ECO:0007669"/>
    <property type="project" value="UniProtKB-KW"/>
</dbReference>
<dbReference type="InterPro" id="IPR021109">
    <property type="entry name" value="Peptidase_aspartic_dom_sf"/>
</dbReference>
<dbReference type="GO" id="GO:0006508">
    <property type="term" value="P:proteolysis"/>
    <property type="evidence" value="ECO:0007669"/>
    <property type="project" value="UniProtKB-KW"/>
</dbReference>
<keyword evidence="4" id="KW-1185">Reference proteome</keyword>
<name>A0AA41US58_9BACT</name>
<proteinExistence type="predicted"/>
<feature type="domain" description="Retropepsin-like aspartic endopeptidase" evidence="2">
    <location>
        <begin position="161"/>
        <end position="292"/>
    </location>
</feature>